<reference evidence="2 3" key="1">
    <citation type="submission" date="2013-08" db="EMBL/GenBank/DDBJ databases">
        <authorList>
            <person name="Weinstock G."/>
            <person name="Sodergren E."/>
            <person name="Wylie T."/>
            <person name="Fulton L."/>
            <person name="Fulton R."/>
            <person name="Fronick C."/>
            <person name="O'Laughlin M."/>
            <person name="Godfrey J."/>
            <person name="Miner T."/>
            <person name="Herter B."/>
            <person name="Appelbaum E."/>
            <person name="Cordes M."/>
            <person name="Lek S."/>
            <person name="Wollam A."/>
            <person name="Pepin K.H."/>
            <person name="Palsikar V.B."/>
            <person name="Mitreva M."/>
            <person name="Wilson R.K."/>
        </authorList>
    </citation>
    <scope>NUCLEOTIDE SEQUENCE [LARGE SCALE GENOMIC DNA]</scope>
    <source>
        <strain evidence="2 3">F0184</strain>
    </source>
</reference>
<dbReference type="AlphaFoldDB" id="U7UYV3"/>
<dbReference type="SUPFAM" id="SSF52540">
    <property type="entry name" value="P-loop containing nucleoside triphosphate hydrolases"/>
    <property type="match status" value="1"/>
</dbReference>
<dbReference type="PANTHER" id="PTHR40396">
    <property type="entry name" value="ATPASE-LIKE PROTEIN"/>
    <property type="match status" value="1"/>
</dbReference>
<feature type="domain" description="ATPase AAA-type core" evidence="1">
    <location>
        <begin position="44"/>
        <end position="367"/>
    </location>
</feature>
<protein>
    <recommendedName>
        <fullName evidence="1">ATPase AAA-type core domain-containing protein</fullName>
    </recommendedName>
</protein>
<dbReference type="Proteomes" id="UP000017174">
    <property type="component" value="Unassembled WGS sequence"/>
</dbReference>
<dbReference type="Pfam" id="PF13304">
    <property type="entry name" value="AAA_21"/>
    <property type="match status" value="1"/>
</dbReference>
<comment type="caution">
    <text evidence="2">The sequence shown here is derived from an EMBL/GenBank/DDBJ whole genome shotgun (WGS) entry which is preliminary data.</text>
</comment>
<evidence type="ECO:0000259" key="1">
    <source>
        <dbReference type="Pfam" id="PF13304"/>
    </source>
</evidence>
<dbReference type="GO" id="GO:0005524">
    <property type="term" value="F:ATP binding"/>
    <property type="evidence" value="ECO:0007669"/>
    <property type="project" value="InterPro"/>
</dbReference>
<name>U7UYV3_9MICC</name>
<gene>
    <name evidence="2" type="ORF">HMPREF0742_02459</name>
</gene>
<accession>U7UYV3</accession>
<organism evidence="2 3">
    <name type="scientific">Rothia aeria F0184</name>
    <dbReference type="NCBI Taxonomy" id="888019"/>
    <lineage>
        <taxon>Bacteria</taxon>
        <taxon>Bacillati</taxon>
        <taxon>Actinomycetota</taxon>
        <taxon>Actinomycetes</taxon>
        <taxon>Micrococcales</taxon>
        <taxon>Micrococcaceae</taxon>
        <taxon>Rothia</taxon>
    </lineage>
</organism>
<dbReference type="HOGENOM" id="CLU_046693_0_0_11"/>
<dbReference type="InterPro" id="IPR027417">
    <property type="entry name" value="P-loop_NTPase"/>
</dbReference>
<dbReference type="PANTHER" id="PTHR40396:SF1">
    <property type="entry name" value="ATPASE AAA-TYPE CORE DOMAIN-CONTAINING PROTEIN"/>
    <property type="match status" value="1"/>
</dbReference>
<dbReference type="GO" id="GO:0016887">
    <property type="term" value="F:ATP hydrolysis activity"/>
    <property type="evidence" value="ECO:0007669"/>
    <property type="project" value="InterPro"/>
</dbReference>
<evidence type="ECO:0000313" key="2">
    <source>
        <dbReference type="EMBL" id="ERT64084.1"/>
    </source>
</evidence>
<dbReference type="InterPro" id="IPR003959">
    <property type="entry name" value="ATPase_AAA_core"/>
</dbReference>
<dbReference type="PATRIC" id="fig|888019.4.peg.2008"/>
<evidence type="ECO:0000313" key="3">
    <source>
        <dbReference type="Proteomes" id="UP000017174"/>
    </source>
</evidence>
<dbReference type="EMBL" id="AXZG01000068">
    <property type="protein sequence ID" value="ERT64084.1"/>
    <property type="molecule type" value="Genomic_DNA"/>
</dbReference>
<dbReference type="Gene3D" id="3.40.50.300">
    <property type="entry name" value="P-loop containing nucleotide triphosphate hydrolases"/>
    <property type="match status" value="1"/>
</dbReference>
<proteinExistence type="predicted"/>
<sequence>MLLEFSVENYECFRDEACLSMVLPSLKTQVPKNGQTWEETTSRVAAIFGANASGKSTIIRALVSLNRAIRRPGERLYYPYLLQSPPEPQTAYTLSFTHEQVRYDYRVQADKRGAIALETMHAYPKGTARLLFERRTQEDSTVTVKAGPSLKGATREVNKITQPDQLFLAVARQYGHESLAPLVRALDASIHFVRDMSSRRENIIQITFHMISTVWSRYLSVLARVADTGIARLEIDRKELPEDLSKTLAKAIDEYGPREVFKGIFPVLYSEEELLDVARAISVYHRGANTEEARLGLNAQSDGTLGWLALVSQAVGALQQGGMLVVDELDSSLHPTLAAELVSMFKNPDMNRTGAQLIFTSHDATLLGNIPMRLLDPPEVWFTEKNDEGASDIFSLEEFDTRPKSNIQKQYLTGAFGAIPTTYMSELRALLEAEQ</sequence>